<feature type="domain" description="K Homology" evidence="4">
    <location>
        <begin position="152"/>
        <end position="189"/>
    </location>
</feature>
<dbReference type="GO" id="GO:0000177">
    <property type="term" value="C:cytoplasmic exosome (RNase complex)"/>
    <property type="evidence" value="ECO:0007669"/>
    <property type="project" value="TreeGrafter"/>
</dbReference>
<dbReference type="SUPFAM" id="SSF54791">
    <property type="entry name" value="Eukaryotic type KH-domain (KH-domain type I)"/>
    <property type="match status" value="1"/>
</dbReference>
<dbReference type="FunFam" id="2.40.50.140:FF:000112">
    <property type="entry name" value="Exosome complex component RRP40"/>
    <property type="match status" value="1"/>
</dbReference>
<dbReference type="PANTHER" id="PTHR21321">
    <property type="entry name" value="PNAS-3 RELATED"/>
    <property type="match status" value="1"/>
</dbReference>
<dbReference type="Gene3D" id="3.30.1370.10">
    <property type="entry name" value="K Homology domain, type 1"/>
    <property type="match status" value="1"/>
</dbReference>
<evidence type="ECO:0000313" key="6">
    <source>
        <dbReference type="EMBL" id="CAH1109705.1"/>
    </source>
</evidence>
<dbReference type="Pfam" id="PF15985">
    <property type="entry name" value="KH_6"/>
    <property type="match status" value="1"/>
</dbReference>
<dbReference type="GO" id="GO:0071051">
    <property type="term" value="P:poly(A)-dependent snoRNA 3'-end processing"/>
    <property type="evidence" value="ECO:0007669"/>
    <property type="project" value="TreeGrafter"/>
</dbReference>
<dbReference type="InterPro" id="IPR041054">
    <property type="entry name" value="Rrp40_N_euk"/>
</dbReference>
<dbReference type="GO" id="GO:0000467">
    <property type="term" value="P:exonucleolytic trimming to generate mature 3'-end of 5.8S rRNA from tricistronic rRNA transcript (SSU-rRNA, 5.8S rRNA, LSU-rRNA)"/>
    <property type="evidence" value="ECO:0007669"/>
    <property type="project" value="TreeGrafter"/>
</dbReference>
<keyword evidence="7" id="KW-1185">Reference proteome</keyword>
<dbReference type="SUPFAM" id="SSF50249">
    <property type="entry name" value="Nucleic acid-binding proteins"/>
    <property type="match status" value="1"/>
</dbReference>
<dbReference type="PANTHER" id="PTHR21321:SF1">
    <property type="entry name" value="EXOSOME COMPLEX COMPONENT RRP40"/>
    <property type="match status" value="1"/>
</dbReference>
<name>A0A9P0D1P6_9CUCU</name>
<dbReference type="OrthoDB" id="340500at2759"/>
<evidence type="ECO:0000259" key="5">
    <source>
        <dbReference type="Pfam" id="PF18311"/>
    </source>
</evidence>
<protein>
    <recommendedName>
        <fullName evidence="8">Ribosomal RNA-processing protein 40</fullName>
    </recommendedName>
</protein>
<proteinExistence type="predicted"/>
<dbReference type="GO" id="GO:0010468">
    <property type="term" value="P:regulation of gene expression"/>
    <property type="evidence" value="ECO:0007669"/>
    <property type="project" value="UniProtKB-ARBA"/>
</dbReference>
<dbReference type="InterPro" id="IPR036612">
    <property type="entry name" value="KH_dom_type_1_sf"/>
</dbReference>
<dbReference type="InterPro" id="IPR012340">
    <property type="entry name" value="NA-bd_OB-fold"/>
</dbReference>
<dbReference type="GO" id="GO:0034475">
    <property type="term" value="P:U4 snRNA 3'-end processing"/>
    <property type="evidence" value="ECO:0007669"/>
    <property type="project" value="TreeGrafter"/>
</dbReference>
<keyword evidence="2" id="KW-0271">Exosome</keyword>
<dbReference type="InterPro" id="IPR026699">
    <property type="entry name" value="Exosome_RNA_bind1/RRP40/RRP4"/>
</dbReference>
<dbReference type="GO" id="GO:0000176">
    <property type="term" value="C:nuclear exosome (RNase complex)"/>
    <property type="evidence" value="ECO:0007669"/>
    <property type="project" value="TreeGrafter"/>
</dbReference>
<evidence type="ECO:0000313" key="7">
    <source>
        <dbReference type="Proteomes" id="UP001153636"/>
    </source>
</evidence>
<dbReference type="AlphaFoldDB" id="A0A9P0D1P6"/>
<dbReference type="InterPro" id="IPR004088">
    <property type="entry name" value="KH_dom_type_1"/>
</dbReference>
<dbReference type="Proteomes" id="UP001153636">
    <property type="component" value="Chromosome 4"/>
</dbReference>
<organism evidence="6 7">
    <name type="scientific">Psylliodes chrysocephalus</name>
    <dbReference type="NCBI Taxonomy" id="3402493"/>
    <lineage>
        <taxon>Eukaryota</taxon>
        <taxon>Metazoa</taxon>
        <taxon>Ecdysozoa</taxon>
        <taxon>Arthropoda</taxon>
        <taxon>Hexapoda</taxon>
        <taxon>Insecta</taxon>
        <taxon>Pterygota</taxon>
        <taxon>Neoptera</taxon>
        <taxon>Endopterygota</taxon>
        <taxon>Coleoptera</taxon>
        <taxon>Polyphaga</taxon>
        <taxon>Cucujiformia</taxon>
        <taxon>Chrysomeloidea</taxon>
        <taxon>Chrysomelidae</taxon>
        <taxon>Galerucinae</taxon>
        <taxon>Alticini</taxon>
        <taxon>Psylliodes</taxon>
    </lineage>
</organism>
<evidence type="ECO:0008006" key="8">
    <source>
        <dbReference type="Google" id="ProtNLM"/>
    </source>
</evidence>
<dbReference type="Gene3D" id="2.40.50.100">
    <property type="match status" value="1"/>
</dbReference>
<dbReference type="GO" id="GO:0071038">
    <property type="term" value="P:TRAMP-dependent tRNA surveillance pathway"/>
    <property type="evidence" value="ECO:0007669"/>
    <property type="project" value="TreeGrafter"/>
</dbReference>
<reference evidence="6" key="1">
    <citation type="submission" date="2022-01" db="EMBL/GenBank/DDBJ databases">
        <authorList>
            <person name="King R."/>
        </authorList>
    </citation>
    <scope>NUCLEOTIDE SEQUENCE</scope>
</reference>
<evidence type="ECO:0000256" key="2">
    <source>
        <dbReference type="ARBA" id="ARBA00022835"/>
    </source>
</evidence>
<comment type="subcellular location">
    <subcellularLocation>
        <location evidence="1">Nucleus</location>
    </subcellularLocation>
</comment>
<sequence length="254" mass="27774">MSQSEFVLPGHIIKDVKSLRGVTILGPGLRQNEDQPNTLCVTQPGKLCIKMPNVYWIEGNRNRYIPQKGDLVVGVVVKKSGNTLKVDIGSAEHAALSMLSFEGATKKQKPDVQVGDVVYAKLLNAHREMESELVCIDSYYKAGPLGLLSNDGFLMNISLTLTHKLLDIQNPLLRTLGKKFCYEIVVGVNESSLDEVMRSSAGRVHSTITKGVMRPASLHTQEPTSCLFRLPLDLSPSQISSKYSSVPRSPAGGR</sequence>
<gene>
    <name evidence="6" type="ORF">PSYICH_LOCUS10179</name>
</gene>
<dbReference type="SUPFAM" id="SSF110324">
    <property type="entry name" value="Ribosomal L27 protein-like"/>
    <property type="match status" value="1"/>
</dbReference>
<feature type="domain" description="Exosome complex exonuclease Rrp40 N-terminal" evidence="5">
    <location>
        <begin position="24"/>
        <end position="63"/>
    </location>
</feature>
<dbReference type="GO" id="GO:0003723">
    <property type="term" value="F:RNA binding"/>
    <property type="evidence" value="ECO:0007669"/>
    <property type="project" value="UniProtKB-KW"/>
</dbReference>
<evidence type="ECO:0000259" key="4">
    <source>
        <dbReference type="Pfam" id="PF15985"/>
    </source>
</evidence>
<dbReference type="Pfam" id="PF21262">
    <property type="entry name" value="RRP40_S1"/>
    <property type="match status" value="1"/>
</dbReference>
<evidence type="ECO:0000256" key="3">
    <source>
        <dbReference type="ARBA" id="ARBA00022884"/>
    </source>
</evidence>
<dbReference type="Gene3D" id="2.40.50.140">
    <property type="entry name" value="Nucleic acid-binding proteins"/>
    <property type="match status" value="1"/>
</dbReference>
<accession>A0A9P0D1P6</accession>
<evidence type="ECO:0000256" key="1">
    <source>
        <dbReference type="ARBA" id="ARBA00004123"/>
    </source>
</evidence>
<dbReference type="EMBL" id="OV651816">
    <property type="protein sequence ID" value="CAH1109705.1"/>
    <property type="molecule type" value="Genomic_DNA"/>
</dbReference>
<keyword evidence="3" id="KW-0694">RNA-binding</keyword>
<dbReference type="GO" id="GO:0071035">
    <property type="term" value="P:nuclear polyadenylation-dependent rRNA catabolic process"/>
    <property type="evidence" value="ECO:0007669"/>
    <property type="project" value="TreeGrafter"/>
</dbReference>
<dbReference type="Pfam" id="PF18311">
    <property type="entry name" value="Rrp40_N"/>
    <property type="match status" value="1"/>
</dbReference>
<dbReference type="GO" id="GO:0071034">
    <property type="term" value="P:CUT catabolic process"/>
    <property type="evidence" value="ECO:0007669"/>
    <property type="project" value="TreeGrafter"/>
</dbReference>